<dbReference type="GO" id="GO:0016491">
    <property type="term" value="F:oxidoreductase activity"/>
    <property type="evidence" value="ECO:0007669"/>
    <property type="project" value="InterPro"/>
</dbReference>
<dbReference type="CDD" id="cd21124">
    <property type="entry name" value="SPASM_CteB-like"/>
    <property type="match status" value="1"/>
</dbReference>
<dbReference type="InterPro" id="IPR007197">
    <property type="entry name" value="rSAM"/>
</dbReference>
<protein>
    <recommendedName>
        <fullName evidence="6">Radical SAM core domain-containing protein</fullName>
    </recommendedName>
</protein>
<dbReference type="SFLD" id="SFLDG01386">
    <property type="entry name" value="main_SPASM_domain-containing"/>
    <property type="match status" value="1"/>
</dbReference>
<evidence type="ECO:0000256" key="5">
    <source>
        <dbReference type="ARBA" id="ARBA00023014"/>
    </source>
</evidence>
<dbReference type="HOGENOM" id="CLU_009273_3_3_9"/>
<dbReference type="OrthoDB" id="9808591at2"/>
<dbReference type="Pfam" id="PF13353">
    <property type="entry name" value="Fer4_12"/>
    <property type="match status" value="1"/>
</dbReference>
<keyword evidence="5" id="KW-0411">Iron-sulfur</keyword>
<dbReference type="InterPro" id="IPR023885">
    <property type="entry name" value="4Fe4S-binding_SPASM_dom"/>
</dbReference>
<evidence type="ECO:0000259" key="6">
    <source>
        <dbReference type="PROSITE" id="PS51918"/>
    </source>
</evidence>
<accession>H6LEI6</accession>
<dbReference type="NCBIfam" id="TIGR04085">
    <property type="entry name" value="rSAM_more_4Fe4S"/>
    <property type="match status" value="1"/>
</dbReference>
<dbReference type="KEGG" id="awo:Awo_c13050"/>
<sequence>MIHKYQKNGLNIVLDVDTSTVLTVDDLTYNILNQYETKTRAEIIEFYQHKYMVAEINECLDELDKVKKEGLLFREINYQRENYANEDLIKALCLHVAHDCNLKCTYCFAAQGDFDGEKLLMPLEVGKKAIDFIIEQSKNRENLEIDFFGGEPLMNLDVVKELVIYGNQMAVKNHKKFKFTMTTNGVLLNAQTREYLNETMDNIVLSLDGRKEVNDRMRQTVNDQGSYDVIIDNIKEMAEMRGNKDHYVRGTYTHHNLDFSKDVQFLAKQGFTSISVEPVVAEASHDYALTEADLPTIIDEYDALALTYLKRHQEDLNYNFFHFNVDLDHGPCVYKRLSGCGAGKDYVAVTPEGDIYPCHQFVGNEAFKMGDVNSGITNGEIKKIFDAGNLMEKEACQTCWAKYFCGGGCHANAYNFNGTIMKPHFVSCEIERCRVENAIMISIIEGEQA</sequence>
<dbReference type="SFLD" id="SFLDG01384">
    <property type="entry name" value="thioether_bond_formation_requi"/>
    <property type="match status" value="1"/>
</dbReference>
<dbReference type="InterPro" id="IPR013785">
    <property type="entry name" value="Aldolase_TIM"/>
</dbReference>
<dbReference type="GO" id="GO:0051536">
    <property type="term" value="F:iron-sulfur cluster binding"/>
    <property type="evidence" value="ECO:0007669"/>
    <property type="project" value="UniProtKB-KW"/>
</dbReference>
<dbReference type="PANTHER" id="PTHR43273:SF8">
    <property type="entry name" value="RADICAL SAM DOMAIN PROTEIN"/>
    <property type="match status" value="1"/>
</dbReference>
<evidence type="ECO:0000256" key="3">
    <source>
        <dbReference type="ARBA" id="ARBA00022723"/>
    </source>
</evidence>
<dbReference type="GO" id="GO:0046872">
    <property type="term" value="F:metal ion binding"/>
    <property type="evidence" value="ECO:0007669"/>
    <property type="project" value="UniProtKB-KW"/>
</dbReference>
<evidence type="ECO:0000313" key="8">
    <source>
        <dbReference type="Proteomes" id="UP000007177"/>
    </source>
</evidence>
<gene>
    <name evidence="7" type="ordered locus">Awo_c13050</name>
</gene>
<organism evidence="7 8">
    <name type="scientific">Acetobacterium woodii (strain ATCC 29683 / DSM 1030 / JCM 2381 / KCTC 1655 / WB1)</name>
    <dbReference type="NCBI Taxonomy" id="931626"/>
    <lineage>
        <taxon>Bacteria</taxon>
        <taxon>Bacillati</taxon>
        <taxon>Bacillota</taxon>
        <taxon>Clostridia</taxon>
        <taxon>Eubacteriales</taxon>
        <taxon>Eubacteriaceae</taxon>
        <taxon>Acetobacterium</taxon>
    </lineage>
</organism>
<dbReference type="SFLD" id="SFLDS00029">
    <property type="entry name" value="Radical_SAM"/>
    <property type="match status" value="1"/>
</dbReference>
<dbReference type="SUPFAM" id="SSF102114">
    <property type="entry name" value="Radical SAM enzymes"/>
    <property type="match status" value="1"/>
</dbReference>
<evidence type="ECO:0000256" key="4">
    <source>
        <dbReference type="ARBA" id="ARBA00023004"/>
    </source>
</evidence>
<name>H6LEI6_ACEWD</name>
<keyword evidence="2" id="KW-0949">S-adenosyl-L-methionine</keyword>
<dbReference type="InterPro" id="IPR023867">
    <property type="entry name" value="Sulphatase_maturase_rSAM"/>
</dbReference>
<dbReference type="Gene3D" id="3.20.20.70">
    <property type="entry name" value="Aldolase class I"/>
    <property type="match status" value="1"/>
</dbReference>
<keyword evidence="4" id="KW-0408">Iron</keyword>
<dbReference type="SFLD" id="SFLDG01067">
    <property type="entry name" value="SPASM/twitch_domain_containing"/>
    <property type="match status" value="1"/>
</dbReference>
<dbReference type="AlphaFoldDB" id="H6LEI6"/>
<comment type="cofactor">
    <cofactor evidence="1">
        <name>[4Fe-4S] cluster</name>
        <dbReference type="ChEBI" id="CHEBI:49883"/>
    </cofactor>
</comment>
<dbReference type="RefSeq" id="WP_014355692.1">
    <property type="nucleotide sequence ID" value="NC_016894.1"/>
</dbReference>
<dbReference type="PROSITE" id="PS51918">
    <property type="entry name" value="RADICAL_SAM"/>
    <property type="match status" value="1"/>
</dbReference>
<feature type="domain" description="Radical SAM core" evidence="6">
    <location>
        <begin position="86"/>
        <end position="319"/>
    </location>
</feature>
<evidence type="ECO:0000256" key="2">
    <source>
        <dbReference type="ARBA" id="ARBA00022691"/>
    </source>
</evidence>
<reference evidence="8" key="1">
    <citation type="submission" date="2011-07" db="EMBL/GenBank/DDBJ databases">
        <title>Complete genome sequence of Acetobacterium woodii.</title>
        <authorList>
            <person name="Poehlein A."/>
            <person name="Schmidt S."/>
            <person name="Kaster A.-K."/>
            <person name="Goenrich M."/>
            <person name="Vollmers J."/>
            <person name="Thuermer A."/>
            <person name="Gottschalk G."/>
            <person name="Thauer R.K."/>
            <person name="Daniel R."/>
            <person name="Mueller V."/>
        </authorList>
    </citation>
    <scope>NUCLEOTIDE SEQUENCE [LARGE SCALE GENOMIC DNA]</scope>
    <source>
        <strain evidence="8">ATCC 29683 / DSM 1030 / JCM 2381 / KCTC 1655 / WB1</strain>
    </source>
</reference>
<dbReference type="eggNOG" id="COG0641">
    <property type="taxonomic scope" value="Bacteria"/>
</dbReference>
<dbReference type="InterPro" id="IPR024025">
    <property type="entry name" value="SCIFF_rSAM_maturase"/>
</dbReference>
<evidence type="ECO:0000313" key="7">
    <source>
        <dbReference type="EMBL" id="AFA48089.1"/>
    </source>
</evidence>
<proteinExistence type="predicted"/>
<dbReference type="EMBL" id="CP002987">
    <property type="protein sequence ID" value="AFA48089.1"/>
    <property type="molecule type" value="Genomic_DNA"/>
</dbReference>
<keyword evidence="3" id="KW-0479">Metal-binding</keyword>
<dbReference type="CDD" id="cd01335">
    <property type="entry name" value="Radical_SAM"/>
    <property type="match status" value="1"/>
</dbReference>
<dbReference type="STRING" id="931626.Awo_c13050"/>
<dbReference type="InterPro" id="IPR058240">
    <property type="entry name" value="rSAM_sf"/>
</dbReference>
<evidence type="ECO:0000256" key="1">
    <source>
        <dbReference type="ARBA" id="ARBA00001966"/>
    </source>
</evidence>
<dbReference type="Pfam" id="PF13186">
    <property type="entry name" value="SPASM"/>
    <property type="match status" value="1"/>
</dbReference>
<dbReference type="PANTHER" id="PTHR43273">
    <property type="entry name" value="ANAEROBIC SULFATASE-MATURATING ENZYME HOMOLOG ASLB-RELATED"/>
    <property type="match status" value="1"/>
</dbReference>
<reference evidence="7 8" key="2">
    <citation type="journal article" date="2012" name="PLoS ONE">
        <title>An ancient pathway combining carbon dioxide fixation with the generation and utilization of a sodium ion gradient for ATP synthesis.</title>
        <authorList>
            <person name="Poehlein A."/>
            <person name="Schmidt S."/>
            <person name="Kaster A.K."/>
            <person name="Goenrich M."/>
            <person name="Vollmers J."/>
            <person name="Thurmer A."/>
            <person name="Bertsch J."/>
            <person name="Schuchmann K."/>
            <person name="Voigt B."/>
            <person name="Hecker M."/>
            <person name="Daniel R."/>
            <person name="Thauer R.K."/>
            <person name="Gottschalk G."/>
            <person name="Muller V."/>
        </authorList>
    </citation>
    <scope>NUCLEOTIDE SEQUENCE [LARGE SCALE GENOMIC DNA]</scope>
    <source>
        <strain evidence="8">ATCC 29683 / DSM 1030 / JCM 2381 / KCTC 1655 / WB1</strain>
    </source>
</reference>
<dbReference type="Proteomes" id="UP000007177">
    <property type="component" value="Chromosome"/>
</dbReference>
<keyword evidence="8" id="KW-1185">Reference proteome</keyword>
<dbReference type="NCBIfam" id="TIGR03974">
    <property type="entry name" value="rSAM_six_Cys"/>
    <property type="match status" value="1"/>
</dbReference>
<dbReference type="InterPro" id="IPR047602">
    <property type="entry name" value="SPASM_CteB-like"/>
</dbReference>